<evidence type="ECO:0000313" key="4">
    <source>
        <dbReference type="Proteomes" id="UP000178735"/>
    </source>
</evidence>
<dbReference type="STRING" id="1817813.A2008_14120"/>
<gene>
    <name evidence="3" type="ORF">A2008_14120</name>
</gene>
<reference evidence="3 4" key="1">
    <citation type="journal article" date="2016" name="Nat. Commun.">
        <title>Thousands of microbial genomes shed light on interconnected biogeochemical processes in an aquifer system.</title>
        <authorList>
            <person name="Anantharaman K."/>
            <person name="Brown C.T."/>
            <person name="Hug L.A."/>
            <person name="Sharon I."/>
            <person name="Castelle C.J."/>
            <person name="Probst A.J."/>
            <person name="Thomas B.C."/>
            <person name="Singh A."/>
            <person name="Wilkins M.J."/>
            <person name="Karaoz U."/>
            <person name="Brodie E.L."/>
            <person name="Williams K.H."/>
            <person name="Hubbard S.S."/>
            <person name="Banfield J.F."/>
        </authorList>
    </citation>
    <scope>NUCLEOTIDE SEQUENCE [LARGE SCALE GENOMIC DNA]</scope>
</reference>
<proteinExistence type="predicted"/>
<comment type="caution">
    <text evidence="3">The sequence shown here is derived from an EMBL/GenBank/DDBJ whole genome shotgun (WGS) entry which is preliminary data.</text>
</comment>
<evidence type="ECO:0000313" key="3">
    <source>
        <dbReference type="EMBL" id="OGM08373.1"/>
    </source>
</evidence>
<keyword evidence="2" id="KW-1133">Transmembrane helix</keyword>
<keyword evidence="2" id="KW-0472">Membrane</keyword>
<protein>
    <submittedName>
        <fullName evidence="3">Uncharacterized protein</fullName>
    </submittedName>
</protein>
<feature type="transmembrane region" description="Helical" evidence="2">
    <location>
        <begin position="33"/>
        <end position="55"/>
    </location>
</feature>
<organism evidence="3 4">
    <name type="scientific">Candidatus Wallbacteria bacterium GWC2_49_35</name>
    <dbReference type="NCBI Taxonomy" id="1817813"/>
    <lineage>
        <taxon>Bacteria</taxon>
        <taxon>Candidatus Walliibacteriota</taxon>
    </lineage>
</organism>
<dbReference type="EMBL" id="MGFH01000016">
    <property type="protein sequence ID" value="OGM08373.1"/>
    <property type="molecule type" value="Genomic_DNA"/>
</dbReference>
<dbReference type="Proteomes" id="UP000178735">
    <property type="component" value="Unassembled WGS sequence"/>
</dbReference>
<evidence type="ECO:0000256" key="2">
    <source>
        <dbReference type="SAM" id="Phobius"/>
    </source>
</evidence>
<feature type="compositionally biased region" description="Basic residues" evidence="1">
    <location>
        <begin position="243"/>
        <end position="258"/>
    </location>
</feature>
<accession>A0A1F7X0F2</accession>
<feature type="compositionally biased region" description="Basic and acidic residues" evidence="1">
    <location>
        <begin position="225"/>
        <end position="242"/>
    </location>
</feature>
<feature type="region of interest" description="Disordered" evidence="1">
    <location>
        <begin position="225"/>
        <end position="258"/>
    </location>
</feature>
<evidence type="ECO:0000256" key="1">
    <source>
        <dbReference type="SAM" id="MobiDB-lite"/>
    </source>
</evidence>
<sequence length="258" mass="28108">MPIQRCNGAFKISSGGFWAAAGGANLSGGRRGMALALVIGMAVVLFIGLASLTFTTREESGQASKFIFKIKAECLSEAVHTFLLSESFSYSWDARFYKTRQIFSSEAGSTSTYPVELMKKSIGRLVAGDPVLADSVGYDGYIESETINGMRVIVICVNVTLKLSMLKNEVILTHTYYDLYKRNLLDSLGETVSFFYNSSGAQTQKISDKVLNSLQGALSFDTEIEREARQKRANRKKSDNKRNRGKGAKGGKGGGKGK</sequence>
<name>A0A1F7X0F2_9BACT</name>
<keyword evidence="2" id="KW-0812">Transmembrane</keyword>
<dbReference type="AlphaFoldDB" id="A0A1F7X0F2"/>